<name>A0ACB7X8F8_9ERIC</name>
<evidence type="ECO:0000313" key="2">
    <source>
        <dbReference type="Proteomes" id="UP000828048"/>
    </source>
</evidence>
<proteinExistence type="predicted"/>
<gene>
    <name evidence="1" type="ORF">Vadar_007782</name>
</gene>
<accession>A0ACB7X8F8</accession>
<dbReference type="EMBL" id="CM037156">
    <property type="protein sequence ID" value="KAH7836950.1"/>
    <property type="molecule type" value="Genomic_DNA"/>
</dbReference>
<organism evidence="1 2">
    <name type="scientific">Vaccinium darrowii</name>
    <dbReference type="NCBI Taxonomy" id="229202"/>
    <lineage>
        <taxon>Eukaryota</taxon>
        <taxon>Viridiplantae</taxon>
        <taxon>Streptophyta</taxon>
        <taxon>Embryophyta</taxon>
        <taxon>Tracheophyta</taxon>
        <taxon>Spermatophyta</taxon>
        <taxon>Magnoliopsida</taxon>
        <taxon>eudicotyledons</taxon>
        <taxon>Gunneridae</taxon>
        <taxon>Pentapetalae</taxon>
        <taxon>asterids</taxon>
        <taxon>Ericales</taxon>
        <taxon>Ericaceae</taxon>
        <taxon>Vaccinioideae</taxon>
        <taxon>Vaccinieae</taxon>
        <taxon>Vaccinium</taxon>
    </lineage>
</organism>
<comment type="caution">
    <text evidence="1">The sequence shown here is derived from an EMBL/GenBank/DDBJ whole genome shotgun (WGS) entry which is preliminary data.</text>
</comment>
<keyword evidence="2" id="KW-1185">Reference proteome</keyword>
<reference evidence="1 2" key="1">
    <citation type="journal article" date="2021" name="Hortic Res">
        <title>High-quality reference genome and annotation aids understanding of berry development for evergreen blueberry (Vaccinium darrowii).</title>
        <authorList>
            <person name="Yu J."/>
            <person name="Hulse-Kemp A.M."/>
            <person name="Babiker E."/>
            <person name="Staton M."/>
        </authorList>
    </citation>
    <scope>NUCLEOTIDE SEQUENCE [LARGE SCALE GENOMIC DNA]</scope>
    <source>
        <strain evidence="2">cv. NJ 8807/NJ 8810</strain>
        <tissue evidence="1">Young leaf</tissue>
    </source>
</reference>
<protein>
    <submittedName>
        <fullName evidence="1">Uncharacterized protein</fullName>
    </submittedName>
</protein>
<dbReference type="Proteomes" id="UP000828048">
    <property type="component" value="Chromosome 6"/>
</dbReference>
<sequence>MAILQMPYPEGYTPPKFTKFDGKEGNAQEHVVRFIETLGALSGDTNLRLREFSKSLTNKPYTWYVNLTPYSVTSWEDMVSRFYAKFFQTREKITSLSLVKETQGPSEDIIDYIRRFQDRAVDYLEPVEEEYLVEICTTGLLRKYQPFLVNVKIKTFAALLEAAYKLCHTVRPPPRDGWKPRKSHSVAAAAAFAPSSHKPQGGRGNGGNGGNRRGGWSGNDNGRGDWKKQKIRWEFRRTGS</sequence>
<evidence type="ECO:0000313" key="1">
    <source>
        <dbReference type="EMBL" id="KAH7836950.1"/>
    </source>
</evidence>